<accession>A0A380MKE5</accession>
<evidence type="ECO:0000256" key="1">
    <source>
        <dbReference type="SAM" id="MobiDB-lite"/>
    </source>
</evidence>
<dbReference type="Gene3D" id="3.10.310.50">
    <property type="match status" value="1"/>
</dbReference>
<evidence type="ECO:0000313" key="3">
    <source>
        <dbReference type="EMBL" id="SUO91305.1"/>
    </source>
</evidence>
<protein>
    <submittedName>
        <fullName evidence="3">Domain of uncharacterized function (DUF477)</fullName>
    </submittedName>
</protein>
<dbReference type="OrthoDB" id="5683663at2"/>
<name>A0A380MKE5_9GAMM</name>
<organism evidence="3 4">
    <name type="scientific">Suttonella indologenes</name>
    <dbReference type="NCBI Taxonomy" id="13276"/>
    <lineage>
        <taxon>Bacteria</taxon>
        <taxon>Pseudomonadati</taxon>
        <taxon>Pseudomonadota</taxon>
        <taxon>Gammaproteobacteria</taxon>
        <taxon>Cardiobacteriales</taxon>
        <taxon>Cardiobacteriaceae</taxon>
        <taxon>Suttonella</taxon>
    </lineage>
</organism>
<reference evidence="3 4" key="1">
    <citation type="submission" date="2018-06" db="EMBL/GenBank/DDBJ databases">
        <authorList>
            <consortium name="Pathogen Informatics"/>
            <person name="Doyle S."/>
        </authorList>
    </citation>
    <scope>NUCLEOTIDE SEQUENCE [LARGE SCALE GENOMIC DNA]</scope>
    <source>
        <strain evidence="3 4">NCTC10717</strain>
    </source>
</reference>
<feature type="region of interest" description="Disordered" evidence="1">
    <location>
        <begin position="153"/>
        <end position="172"/>
    </location>
</feature>
<proteinExistence type="predicted"/>
<dbReference type="Pfam" id="PF04536">
    <property type="entry name" value="TPM_phosphatase"/>
    <property type="match status" value="1"/>
</dbReference>
<evidence type="ECO:0000313" key="4">
    <source>
        <dbReference type="Proteomes" id="UP000254575"/>
    </source>
</evidence>
<dbReference type="Proteomes" id="UP000254575">
    <property type="component" value="Unassembled WGS sequence"/>
</dbReference>
<gene>
    <name evidence="3" type="ORF">NCTC10717_00094</name>
</gene>
<dbReference type="InterPro" id="IPR007621">
    <property type="entry name" value="TPM_dom"/>
</dbReference>
<keyword evidence="4" id="KW-1185">Reference proteome</keyword>
<evidence type="ECO:0000259" key="2">
    <source>
        <dbReference type="Pfam" id="PF04536"/>
    </source>
</evidence>
<sequence length="172" mass="19566">MVNTQTVGSKVKRALSHLIATPFQSRWLNAAALARLEAAIALAERGHRGEIRLCIERSLPFTQSFHLRIRQRAEDMFAHLRIWDTAERNGILIYLNLAEHRLEIVADQGLNTVINEKEWQILADAAVAKLYAKERIEALEALLEDVGNLLRERMPSEDDPNGNELPNQVLLR</sequence>
<dbReference type="AlphaFoldDB" id="A0A380MKE5"/>
<dbReference type="PANTHER" id="PTHR30373">
    <property type="entry name" value="UPF0603 PROTEIN YGCG"/>
    <property type="match status" value="1"/>
</dbReference>
<feature type="domain" description="TPM" evidence="2">
    <location>
        <begin position="27"/>
        <end position="143"/>
    </location>
</feature>
<dbReference type="EMBL" id="UHIA01000003">
    <property type="protein sequence ID" value="SUO91305.1"/>
    <property type="molecule type" value="Genomic_DNA"/>
</dbReference>
<dbReference type="RefSeq" id="WP_115217430.1">
    <property type="nucleotide sequence ID" value="NZ_UHIA01000003.1"/>
</dbReference>
<dbReference type="PANTHER" id="PTHR30373:SF8">
    <property type="entry name" value="BLL7265 PROTEIN"/>
    <property type="match status" value="1"/>
</dbReference>